<dbReference type="SUPFAM" id="SSF52402">
    <property type="entry name" value="Adenine nucleotide alpha hydrolases-like"/>
    <property type="match status" value="1"/>
</dbReference>
<dbReference type="OrthoDB" id="372227at2157"/>
<evidence type="ECO:0000256" key="2">
    <source>
        <dbReference type="ARBA" id="ARBA00022840"/>
    </source>
</evidence>
<dbReference type="Pfam" id="PF02568">
    <property type="entry name" value="ThiI"/>
    <property type="match status" value="1"/>
</dbReference>
<evidence type="ECO:0000256" key="1">
    <source>
        <dbReference type="ARBA" id="ARBA00022741"/>
    </source>
</evidence>
<evidence type="ECO:0000313" key="6">
    <source>
        <dbReference type="Proteomes" id="UP000000792"/>
    </source>
</evidence>
<dbReference type="Proteomes" id="UP000000792">
    <property type="component" value="Chromosome"/>
</dbReference>
<dbReference type="PANTHER" id="PTHR11933:SF6">
    <property type="entry name" value="THIL AANH DOMAIN-CONTAINING PROTEIN"/>
    <property type="match status" value="1"/>
</dbReference>
<dbReference type="GeneID" id="5774755"/>
<dbReference type="eggNOG" id="arCOG00038">
    <property type="taxonomic scope" value="Archaea"/>
</dbReference>
<dbReference type="STRING" id="436308.Nmar_1725"/>
<dbReference type="InterPro" id="IPR020536">
    <property type="entry name" value="ThiI_AANH"/>
</dbReference>
<keyword evidence="6" id="KW-1185">Reference proteome</keyword>
<name>A9A2U4_NITMS</name>
<sequence length="337" mass="37609">MTEEKEKKKVVALLSGGLDSQLAVRMMQEQGFDVSAVAIKTPFCDFDCGRGCGFEIRERADDLNVNLKTVYLGDEYIEMLKNPKHGIGAGFNPCIDCRAMMFDAAKKHMEEIGAEFIVSGEVLGQRPMSQHRPALRTIEKESDLVGKIVRPLSAALLPETIPEKEGLIKRENLGMIRGRTRRNQLDMAKQYGIENPPNAGGGCLLTEPQFGIKAKDLFNHVENPTINDIDLLKIGRHFRLDEETKFVVGRNKDENEMIKAIALPNDILLEAKDHVGPTSILRGKNAKDHTKFAAAVTLRYSDAPKNQSEIVLVKNGDDSEEISAKSIEEEDYIKFRI</sequence>
<feature type="domain" description="Thil AANH" evidence="3">
    <location>
        <begin position="8"/>
        <end position="152"/>
    </location>
</feature>
<dbReference type="Pfam" id="PF18297">
    <property type="entry name" value="NFACT-R_2"/>
    <property type="match status" value="1"/>
</dbReference>
<gene>
    <name evidence="5" type="ordered locus">Nmar_1725</name>
</gene>
<evidence type="ECO:0000259" key="4">
    <source>
        <dbReference type="Pfam" id="PF18297"/>
    </source>
</evidence>
<reference evidence="5 6" key="1">
    <citation type="journal article" date="2010" name="Proc. Natl. Acad. Sci. U.S.A.">
        <title>Nitrosopumilus maritimus genome reveals unique mechanisms for nitrification and autotrophy in globally distributed marine crenarchaea.</title>
        <authorList>
            <person name="Walker C.B."/>
            <person name="de la Torre J.R."/>
            <person name="Klotz M.G."/>
            <person name="Urakawa H."/>
            <person name="Pinel N."/>
            <person name="Arp D.J."/>
            <person name="Brochier-Armanet C."/>
            <person name="Chain P.S."/>
            <person name="Chan P.P."/>
            <person name="Gollabgir A."/>
            <person name="Hemp J."/>
            <person name="Hugler M."/>
            <person name="Karr E.A."/>
            <person name="Konneke M."/>
            <person name="Shin M."/>
            <person name="Lawton T.J."/>
            <person name="Lowe T."/>
            <person name="Martens-Habbena W."/>
            <person name="Sayavedra-Soto L.A."/>
            <person name="Lang D."/>
            <person name="Sievert S.M."/>
            <person name="Rosenzweig A.C."/>
            <person name="Manning G."/>
            <person name="Stahl D.A."/>
        </authorList>
    </citation>
    <scope>NUCLEOTIDE SEQUENCE [LARGE SCALE GENOMIC DNA]</scope>
    <source>
        <strain evidence="5 6">SCM1</strain>
    </source>
</reference>
<dbReference type="AlphaFoldDB" id="A9A2U4"/>
<dbReference type="InterPro" id="IPR059101">
    <property type="entry name" value="NFACT-R_2"/>
</dbReference>
<dbReference type="KEGG" id="nmr:Nmar_1725"/>
<dbReference type="GO" id="GO:0004810">
    <property type="term" value="F:CCA tRNA nucleotidyltransferase activity"/>
    <property type="evidence" value="ECO:0007669"/>
    <property type="project" value="InterPro"/>
</dbReference>
<organism evidence="5 6">
    <name type="scientific">Nitrosopumilus maritimus (strain SCM1)</name>
    <dbReference type="NCBI Taxonomy" id="436308"/>
    <lineage>
        <taxon>Archaea</taxon>
        <taxon>Nitrososphaerota</taxon>
        <taxon>Nitrososphaeria</taxon>
        <taxon>Nitrosopumilales</taxon>
        <taxon>Nitrosopumilaceae</taxon>
        <taxon>Nitrosopumilus</taxon>
    </lineage>
</organism>
<feature type="domain" description="NFACT protein RNA binding" evidence="4">
    <location>
        <begin position="235"/>
        <end position="335"/>
    </location>
</feature>
<keyword evidence="1" id="KW-0547">Nucleotide-binding</keyword>
<accession>A9A2U4</accession>
<evidence type="ECO:0000259" key="3">
    <source>
        <dbReference type="Pfam" id="PF02568"/>
    </source>
</evidence>
<dbReference type="InParanoid" id="A9A2U4"/>
<protein>
    <submittedName>
        <fullName evidence="5">tRNA (5-methylaminomethyl-2-thiouridylate)-methyltransferase</fullName>
    </submittedName>
</protein>
<dbReference type="EnsemblBacteria" id="ABX13621">
    <property type="protein sequence ID" value="ABX13621"/>
    <property type="gene ID" value="Nmar_1725"/>
</dbReference>
<dbReference type="InterPro" id="IPR014729">
    <property type="entry name" value="Rossmann-like_a/b/a_fold"/>
</dbReference>
<proteinExistence type="predicted"/>
<evidence type="ECO:0000313" key="5">
    <source>
        <dbReference type="EMBL" id="ABX13621.1"/>
    </source>
</evidence>
<dbReference type="GO" id="GO:0005524">
    <property type="term" value="F:ATP binding"/>
    <property type="evidence" value="ECO:0007669"/>
    <property type="project" value="UniProtKB-KW"/>
</dbReference>
<keyword evidence="2" id="KW-0067">ATP-binding</keyword>
<dbReference type="Gene3D" id="3.40.50.620">
    <property type="entry name" value="HUPs"/>
    <property type="match status" value="1"/>
</dbReference>
<dbReference type="HOGENOM" id="CLU_053822_0_0_2"/>
<dbReference type="RefSeq" id="WP_012216107.1">
    <property type="nucleotide sequence ID" value="NC_010085.1"/>
</dbReference>
<dbReference type="PhylomeDB" id="A9A2U4"/>
<dbReference type="EMBL" id="CP000866">
    <property type="protein sequence ID" value="ABX13621.1"/>
    <property type="molecule type" value="Genomic_DNA"/>
</dbReference>
<dbReference type="PANTHER" id="PTHR11933">
    <property type="entry name" value="TRNA 5-METHYLAMINOMETHYL-2-THIOURIDYLATE -METHYLTRANSFERASE"/>
    <property type="match status" value="1"/>
</dbReference>